<dbReference type="AlphaFoldDB" id="A0A409XBM7"/>
<dbReference type="InParanoid" id="A0A409XBM7"/>
<proteinExistence type="predicted"/>
<evidence type="ECO:0000259" key="1">
    <source>
        <dbReference type="PROSITE" id="PS50404"/>
    </source>
</evidence>
<gene>
    <name evidence="2" type="ORF">CVT25_005154</name>
</gene>
<feature type="domain" description="GST N-terminal" evidence="1">
    <location>
        <begin position="9"/>
        <end position="103"/>
    </location>
</feature>
<evidence type="ECO:0000313" key="2">
    <source>
        <dbReference type="EMBL" id="PPQ88189.1"/>
    </source>
</evidence>
<dbReference type="EMBL" id="NHYD01002137">
    <property type="protein sequence ID" value="PPQ88189.1"/>
    <property type="molecule type" value="Genomic_DNA"/>
</dbReference>
<comment type="caution">
    <text evidence="2">The sequence shown here is derived from an EMBL/GenBank/DDBJ whole genome shotgun (WGS) entry which is preliminary data.</text>
</comment>
<evidence type="ECO:0000313" key="3">
    <source>
        <dbReference type="Proteomes" id="UP000283269"/>
    </source>
</evidence>
<dbReference type="Pfam" id="PF22041">
    <property type="entry name" value="GST_C_7"/>
    <property type="match status" value="1"/>
</dbReference>
<dbReference type="InterPro" id="IPR036282">
    <property type="entry name" value="Glutathione-S-Trfase_C_sf"/>
</dbReference>
<dbReference type="InterPro" id="IPR054416">
    <property type="entry name" value="GST_UstS-like_C"/>
</dbReference>
<dbReference type="SUPFAM" id="SSF47616">
    <property type="entry name" value="GST C-terminal domain-like"/>
    <property type="match status" value="1"/>
</dbReference>
<dbReference type="SUPFAM" id="SSF52833">
    <property type="entry name" value="Thioredoxin-like"/>
    <property type="match status" value="1"/>
</dbReference>
<dbReference type="PROSITE" id="PS50404">
    <property type="entry name" value="GST_NTER"/>
    <property type="match status" value="1"/>
</dbReference>
<accession>A0A409XBM7</accession>
<keyword evidence="3" id="KW-1185">Reference proteome</keyword>
<dbReference type="OrthoDB" id="4951845at2759"/>
<dbReference type="STRING" id="93625.A0A409XBM7"/>
<sequence>MPTDIIFLDIRTALPVPTSPNTWKIRLTLNYKRLQYRTQWCSTTAIESTCKPLGIPPTGIKPDGAPHYTLPAIIDRTNPEHPVYLSDSLPIIEYLEKTYPSPPGKELFPAHTKAFQSIFNNVVMPKLYLALQDLGISALHKAKMPGDQKDFEARILARTGKHWESLEKQGDERENSFKALQGTLSMLRAACEKSGEGEYLMGRQISFADLALCSWFITIKTTSPDDIWARIISWDGGKWVRYVDSFQEWMAVH</sequence>
<dbReference type="Pfam" id="PF13417">
    <property type="entry name" value="GST_N_3"/>
    <property type="match status" value="1"/>
</dbReference>
<dbReference type="InterPro" id="IPR036249">
    <property type="entry name" value="Thioredoxin-like_sf"/>
</dbReference>
<dbReference type="Gene3D" id="1.20.1050.10">
    <property type="match status" value="1"/>
</dbReference>
<name>A0A409XBM7_PSICY</name>
<dbReference type="InterPro" id="IPR004045">
    <property type="entry name" value="Glutathione_S-Trfase_N"/>
</dbReference>
<dbReference type="Gene3D" id="3.40.30.10">
    <property type="entry name" value="Glutaredoxin"/>
    <property type="match status" value="1"/>
</dbReference>
<protein>
    <recommendedName>
        <fullName evidence="1">GST N-terminal domain-containing protein</fullName>
    </recommendedName>
</protein>
<dbReference type="Proteomes" id="UP000283269">
    <property type="component" value="Unassembled WGS sequence"/>
</dbReference>
<organism evidence="2 3">
    <name type="scientific">Psilocybe cyanescens</name>
    <dbReference type="NCBI Taxonomy" id="93625"/>
    <lineage>
        <taxon>Eukaryota</taxon>
        <taxon>Fungi</taxon>
        <taxon>Dikarya</taxon>
        <taxon>Basidiomycota</taxon>
        <taxon>Agaricomycotina</taxon>
        <taxon>Agaricomycetes</taxon>
        <taxon>Agaricomycetidae</taxon>
        <taxon>Agaricales</taxon>
        <taxon>Agaricineae</taxon>
        <taxon>Strophariaceae</taxon>
        <taxon>Psilocybe</taxon>
    </lineage>
</organism>
<reference evidence="2 3" key="1">
    <citation type="journal article" date="2018" name="Evol. Lett.">
        <title>Horizontal gene cluster transfer increased hallucinogenic mushroom diversity.</title>
        <authorList>
            <person name="Reynolds H.T."/>
            <person name="Vijayakumar V."/>
            <person name="Gluck-Thaler E."/>
            <person name="Korotkin H.B."/>
            <person name="Matheny P.B."/>
            <person name="Slot J.C."/>
        </authorList>
    </citation>
    <scope>NUCLEOTIDE SEQUENCE [LARGE SCALE GENOMIC DNA]</scope>
    <source>
        <strain evidence="2 3">2631</strain>
    </source>
</reference>